<dbReference type="SUPFAM" id="SSF52172">
    <property type="entry name" value="CheY-like"/>
    <property type="match status" value="1"/>
</dbReference>
<keyword evidence="4" id="KW-1185">Reference proteome</keyword>
<comment type="caution">
    <text evidence="3">The sequence shown here is derived from an EMBL/GenBank/DDBJ whole genome shotgun (WGS) entry which is preliminary data.</text>
</comment>
<evidence type="ECO:0000256" key="1">
    <source>
        <dbReference type="PROSITE-ProRule" id="PRU00169"/>
    </source>
</evidence>
<gene>
    <name evidence="3" type="ORF">V2S66_30725</name>
</gene>
<accession>A0ABU7PKG6</accession>
<organism evidence="3 4">
    <name type="scientific">Actinacidiphila polyblastidii</name>
    <dbReference type="NCBI Taxonomy" id="3110430"/>
    <lineage>
        <taxon>Bacteria</taxon>
        <taxon>Bacillati</taxon>
        <taxon>Actinomycetota</taxon>
        <taxon>Actinomycetes</taxon>
        <taxon>Kitasatosporales</taxon>
        <taxon>Streptomycetaceae</taxon>
        <taxon>Actinacidiphila</taxon>
    </lineage>
</organism>
<dbReference type="SMART" id="SM00448">
    <property type="entry name" value="REC"/>
    <property type="match status" value="1"/>
</dbReference>
<evidence type="ECO:0000313" key="4">
    <source>
        <dbReference type="Proteomes" id="UP001344658"/>
    </source>
</evidence>
<dbReference type="InterPro" id="IPR001789">
    <property type="entry name" value="Sig_transdc_resp-reg_receiver"/>
</dbReference>
<dbReference type="InterPro" id="IPR011006">
    <property type="entry name" value="CheY-like_superfamily"/>
</dbReference>
<dbReference type="PROSITE" id="PS50110">
    <property type="entry name" value="RESPONSE_REGULATORY"/>
    <property type="match status" value="1"/>
</dbReference>
<protein>
    <submittedName>
        <fullName evidence="3">Response regulator</fullName>
    </submittedName>
</protein>
<dbReference type="RefSeq" id="WP_330800025.1">
    <property type="nucleotide sequence ID" value="NZ_JAZEWV010000044.1"/>
</dbReference>
<dbReference type="PANTHER" id="PTHR44520:SF2">
    <property type="entry name" value="RESPONSE REGULATOR RCP1"/>
    <property type="match status" value="1"/>
</dbReference>
<name>A0ABU7PKG6_9ACTN</name>
<keyword evidence="1" id="KW-0597">Phosphoprotein</keyword>
<feature type="modified residue" description="4-aspartylphosphate" evidence="1">
    <location>
        <position position="180"/>
    </location>
</feature>
<dbReference type="EMBL" id="JAZEWV010000044">
    <property type="protein sequence ID" value="MEE4546323.1"/>
    <property type="molecule type" value="Genomic_DNA"/>
</dbReference>
<feature type="domain" description="Response regulatory" evidence="2">
    <location>
        <begin position="126"/>
        <end position="247"/>
    </location>
</feature>
<dbReference type="Pfam" id="PF00072">
    <property type="entry name" value="Response_reg"/>
    <property type="match status" value="1"/>
</dbReference>
<dbReference type="PANTHER" id="PTHR44520">
    <property type="entry name" value="RESPONSE REGULATOR RCP1-RELATED"/>
    <property type="match status" value="1"/>
</dbReference>
<dbReference type="CDD" id="cd17557">
    <property type="entry name" value="REC_Rcp-like"/>
    <property type="match status" value="1"/>
</dbReference>
<dbReference type="InterPro" id="IPR052893">
    <property type="entry name" value="TCS_response_regulator"/>
</dbReference>
<sequence length="260" mass="28084">MAIEERDRTREDSLLRAREALEGLADELAREADHLGGQVPAGASAPALERLAALAVLHEALQLQVLQAARDAAALGANYAQLGAAWNITRQGARKRWPGLVFSRAPVHHPTRGRPMSANAATRSYTVLLVEDDDADALLIEEALLERGMARAVHRATDGITALAHLRDPSNPRPDLLVLDLNMPRMNGRELLAVLKSDPLLVSVPVVVLTTSSAPDDISGAYREHANAYVTKPVNLDDFNRAVQGIDDFFLDTVVHPGNA</sequence>
<evidence type="ECO:0000313" key="3">
    <source>
        <dbReference type="EMBL" id="MEE4546323.1"/>
    </source>
</evidence>
<proteinExistence type="predicted"/>
<dbReference type="Gene3D" id="3.40.50.2300">
    <property type="match status" value="1"/>
</dbReference>
<reference evidence="3 4" key="1">
    <citation type="submission" date="2023-12" db="EMBL/GenBank/DDBJ databases">
        <title>Streptomyces sp. V4-01.</title>
        <authorList>
            <person name="Somphong A."/>
            <person name="Phongsopitanun W."/>
        </authorList>
    </citation>
    <scope>NUCLEOTIDE SEQUENCE [LARGE SCALE GENOMIC DNA]</scope>
    <source>
        <strain evidence="3 4">V4-01</strain>
    </source>
</reference>
<evidence type="ECO:0000259" key="2">
    <source>
        <dbReference type="PROSITE" id="PS50110"/>
    </source>
</evidence>
<dbReference type="Proteomes" id="UP001344658">
    <property type="component" value="Unassembled WGS sequence"/>
</dbReference>